<reference evidence="2 3" key="1">
    <citation type="submission" date="2018-07" db="EMBL/GenBank/DDBJ databases">
        <title>Comparative genomics of the Candidatus Parilichlamydiaceae reveals evidence of convergent evolution and genome reduction in the phylum Chlamydiae.</title>
        <authorList>
            <person name="Taylor-Brown A."/>
            <person name="Polkinghorne A."/>
        </authorList>
    </citation>
    <scope>NUCLEOTIDE SEQUENCE [LARGE SCALE GENOMIC DNA]</scope>
    <source>
        <strain evidence="2 3">Hat2</strain>
    </source>
</reference>
<evidence type="ECO:0000313" key="3">
    <source>
        <dbReference type="Proteomes" id="UP000253816"/>
    </source>
</evidence>
<accession>A0A369KG35</accession>
<feature type="compositionally biased region" description="Low complexity" evidence="1">
    <location>
        <begin position="932"/>
        <end position="942"/>
    </location>
</feature>
<sequence length="942" mass="106153">MSSIHVTFISPGRLTDPIRIPLIDRSTLDWRIQDFARIQRNRASSQLESSWVVGRQLFQDGSQEVFSCPTKVQKTIYEVTCPLAGELFLFCNETDRKGITFCFFPEKNIHIPSSTPSLEGGGSRLESNKANRFSFPTNCVSCLIWDGWIAQNDAGGPSLRGIEMAFIQTCKGLSLFCRKTEEVFPPLERPMSGALPGPKYIRVHCFSRWKGFSFYVRIPLLTETELEERIRVACHTRFQAMGIDNGQGQECLDRQRLFPPSSRVFDLPPGMGISVLFGNIFGGEILCSYREPTFQIAVLSSFFERGEESLLVRSFRSFPPWQLKNQCFSQEQLSGNKIHIFSHHAQLQHDNDEESCVQDTELRLICTTSEGLYGLFISSNEKMKIAPSPSLTETDAGPSGSSSRKEFSPIQKSICFPCFTGGKSLRSIHIPLVDPVTLEMCIQESVGFKKSNKLSLEKAERIVCKNLLQDEPHELFFFPGSSTERELNLDLKLLSSNTKKRGFSLWYFPSKSKNYIRNLKCVFNENFFPKEINQAKGFPLVYNSATCLIYEEGWFVSDSLGQLLLKGISFHFVKREETVIGFLCQAQEELSNPERPIETGGVVWRAHAQYKKYVKVTCLSKHKGFSCQVRLPVLSKYDLKSELEKAISQRSDAAEGLKNASVIPCLRHEEGLFEYEDCLVVDFPFGMGVDVPFGGCQGGDLFLSFDGTHFKVALISDVFRTRKSGGYNRKTPQYPLWQVGTKPFHRVKCFPSRLYLFDSSDVRLVQVSKTEYCVEGAMLQLMIAPRNSFWGLLISKQRKPETVPLNEAKGSSSGFVPPSKRLKFCEESLTMAISSSHGEEATGSLNEAQIKEERISPIPFMQYPIISGVFSGDPAVTALLELDQSSRIKLEESRFVKRVSYLGGPTLTLLGIPEVGLQQKTLSKPFNEEESSTTTEDSLFYD</sequence>
<dbReference type="AlphaFoldDB" id="A0A369KG35"/>
<organism evidence="2 3">
    <name type="scientific">Candidatus Similichlamydia laticola</name>
    <dbReference type="NCBI Taxonomy" id="2170265"/>
    <lineage>
        <taxon>Bacteria</taxon>
        <taxon>Pseudomonadati</taxon>
        <taxon>Chlamydiota</taxon>
        <taxon>Chlamydiia</taxon>
        <taxon>Parachlamydiales</taxon>
        <taxon>Candidatus Parilichlamydiaceae</taxon>
        <taxon>Candidatus Similichlamydia</taxon>
    </lineage>
</organism>
<protein>
    <submittedName>
        <fullName evidence="2">Uncharacterized protein</fullName>
    </submittedName>
</protein>
<keyword evidence="3" id="KW-1185">Reference proteome</keyword>
<dbReference type="Proteomes" id="UP000253816">
    <property type="component" value="Unassembled WGS sequence"/>
</dbReference>
<proteinExistence type="predicted"/>
<feature type="region of interest" description="Disordered" evidence="1">
    <location>
        <begin position="387"/>
        <end position="406"/>
    </location>
</feature>
<feature type="region of interest" description="Disordered" evidence="1">
    <location>
        <begin position="921"/>
        <end position="942"/>
    </location>
</feature>
<evidence type="ECO:0000313" key="2">
    <source>
        <dbReference type="EMBL" id="RDB31665.1"/>
    </source>
</evidence>
<dbReference type="RefSeq" id="WP_114544233.1">
    <property type="nucleotide sequence ID" value="NZ_QQBG01000010.1"/>
</dbReference>
<name>A0A369KG35_9BACT</name>
<comment type="caution">
    <text evidence="2">The sequence shown here is derived from an EMBL/GenBank/DDBJ whole genome shotgun (WGS) entry which is preliminary data.</text>
</comment>
<evidence type="ECO:0000256" key="1">
    <source>
        <dbReference type="SAM" id="MobiDB-lite"/>
    </source>
</evidence>
<gene>
    <name evidence="2" type="ORF">HAT2_00276</name>
</gene>
<dbReference type="EMBL" id="QQBG01000010">
    <property type="protein sequence ID" value="RDB31665.1"/>
    <property type="molecule type" value="Genomic_DNA"/>
</dbReference>